<protein>
    <submittedName>
        <fullName evidence="2">Uncharacterized protein</fullName>
    </submittedName>
</protein>
<dbReference type="STRING" id="10228.B3RPV8"/>
<evidence type="ECO:0000256" key="1">
    <source>
        <dbReference type="SAM" id="Phobius"/>
    </source>
</evidence>
<dbReference type="Proteomes" id="UP000009022">
    <property type="component" value="Unassembled WGS sequence"/>
</dbReference>
<dbReference type="PhylomeDB" id="B3RPV8"/>
<accession>B3RPV8</accession>
<dbReference type="EMBL" id="DS985242">
    <property type="protein sequence ID" value="EDV28251.1"/>
    <property type="molecule type" value="Genomic_DNA"/>
</dbReference>
<sequence length="481" mass="56574">MSTATSSRQSNDDGISNSCLKVFFPQQYCNCSSGYLLGFTVNSKTICISSVHRSYDRQFSDATSSKLDPSTTQQTPVVLGYIYNQDEEDQPNITRQFRRHRQWILIQVSWKSRYCYVQWHHHSQLSFLLIVYQQNGKGTFMSNRSLHQVVMEASDINHHCASEHCPSELESCLQYISMTQNLSFNRAPIPTKNQLFHIADFLFLTWFLHLVSYIYLKFRTITLPLCKYLQSPLQTFRSYFRGLTVNQIACCSSTAYRIIKRVKEFKHLYHSRQEFTNDYRVSQVKSVQKMIFCNYAITLMLDILLGLAFFYLFFSYDLVEKISAHFMNLTQVTVNSLTKLLNWLMGAPVGLKLNKPLSEFLANFFLYHIYVWNGKKWNVLKNRMDSYTYDIDQLRLSIMSLYCCLNGFLWIIDHLLLYVLFLKILNPNCLSDGIEFQKYNIRTFFDTGSVTNFRHTFTPGNEIEAQCFFLKVSYIRFPQYF</sequence>
<keyword evidence="3" id="KW-1185">Reference proteome</keyword>
<dbReference type="GeneID" id="6751300"/>
<organism evidence="2 3">
    <name type="scientific">Trichoplax adhaerens</name>
    <name type="common">Trichoplax reptans</name>
    <dbReference type="NCBI Taxonomy" id="10228"/>
    <lineage>
        <taxon>Eukaryota</taxon>
        <taxon>Metazoa</taxon>
        <taxon>Placozoa</taxon>
        <taxon>Uniplacotomia</taxon>
        <taxon>Trichoplacea</taxon>
        <taxon>Trichoplacidae</taxon>
        <taxon>Trichoplax</taxon>
    </lineage>
</organism>
<feature type="transmembrane region" description="Helical" evidence="1">
    <location>
        <begin position="357"/>
        <end position="373"/>
    </location>
</feature>
<dbReference type="InterPro" id="IPR007720">
    <property type="entry name" value="PigQ/GPI1"/>
</dbReference>
<dbReference type="KEGG" id="tad:TRIADDRAFT_53680"/>
<dbReference type="InParanoid" id="B3RPV8"/>
<name>B3RPV8_TRIAD</name>
<proteinExistence type="predicted"/>
<keyword evidence="1" id="KW-1133">Transmembrane helix</keyword>
<dbReference type="Pfam" id="PF05024">
    <property type="entry name" value="Gpi1"/>
    <property type="match status" value="2"/>
</dbReference>
<keyword evidence="1" id="KW-0472">Membrane</keyword>
<feature type="transmembrane region" description="Helical" evidence="1">
    <location>
        <begin position="195"/>
        <end position="216"/>
    </location>
</feature>
<dbReference type="eggNOG" id="KOG1183">
    <property type="taxonomic scope" value="Eukaryota"/>
</dbReference>
<gene>
    <name evidence="2" type="ORF">TRIADDRAFT_53680</name>
</gene>
<keyword evidence="1" id="KW-0812">Transmembrane</keyword>
<dbReference type="GO" id="GO:0006506">
    <property type="term" value="P:GPI anchor biosynthetic process"/>
    <property type="evidence" value="ECO:0000318"/>
    <property type="project" value="GO_Central"/>
</dbReference>
<feature type="transmembrane region" description="Helical" evidence="1">
    <location>
        <begin position="292"/>
        <end position="314"/>
    </location>
</feature>
<evidence type="ECO:0000313" key="3">
    <source>
        <dbReference type="Proteomes" id="UP000009022"/>
    </source>
</evidence>
<feature type="transmembrane region" description="Helical" evidence="1">
    <location>
        <begin position="394"/>
        <end position="421"/>
    </location>
</feature>
<dbReference type="AlphaFoldDB" id="B3RPV8"/>
<dbReference type="PANTHER" id="PTHR21329:SF3">
    <property type="entry name" value="PHOSPHATIDYLINOSITOL N-ACETYLGLUCOSAMINYLTRANSFERASE SUBUNIT Q"/>
    <property type="match status" value="1"/>
</dbReference>
<dbReference type="GO" id="GO:0016020">
    <property type="term" value="C:membrane"/>
    <property type="evidence" value="ECO:0007669"/>
    <property type="project" value="InterPro"/>
</dbReference>
<dbReference type="GO" id="GO:0005783">
    <property type="term" value="C:endoplasmic reticulum"/>
    <property type="evidence" value="ECO:0000318"/>
    <property type="project" value="GO_Central"/>
</dbReference>
<dbReference type="HOGENOM" id="CLU_567833_0_0_1"/>
<dbReference type="RefSeq" id="XP_002110085.1">
    <property type="nucleotide sequence ID" value="XM_002110049.1"/>
</dbReference>
<reference evidence="2 3" key="1">
    <citation type="journal article" date="2008" name="Nature">
        <title>The Trichoplax genome and the nature of placozoans.</title>
        <authorList>
            <person name="Srivastava M."/>
            <person name="Begovic E."/>
            <person name="Chapman J."/>
            <person name="Putnam N.H."/>
            <person name="Hellsten U."/>
            <person name="Kawashima T."/>
            <person name="Kuo A."/>
            <person name="Mitros T."/>
            <person name="Salamov A."/>
            <person name="Carpenter M.L."/>
            <person name="Signorovitch A.Y."/>
            <person name="Moreno M.A."/>
            <person name="Kamm K."/>
            <person name="Grimwood J."/>
            <person name="Schmutz J."/>
            <person name="Shapiro H."/>
            <person name="Grigoriev I.V."/>
            <person name="Buss L.W."/>
            <person name="Schierwater B."/>
            <person name="Dellaporta S.L."/>
            <person name="Rokhsar D.S."/>
        </authorList>
    </citation>
    <scope>NUCLEOTIDE SEQUENCE [LARGE SCALE GENOMIC DNA]</scope>
    <source>
        <strain evidence="2 3">Grell-BS-1999</strain>
    </source>
</reference>
<dbReference type="PANTHER" id="PTHR21329">
    <property type="entry name" value="PHOSPHATIDYLINOSITOL N-ACETYLGLUCOSAMINYLTRANSFERASE SUBUNIT Q-RELATED"/>
    <property type="match status" value="1"/>
</dbReference>
<dbReference type="CTD" id="6751300"/>
<evidence type="ECO:0000313" key="2">
    <source>
        <dbReference type="EMBL" id="EDV28251.1"/>
    </source>
</evidence>
<dbReference type="OrthoDB" id="70250at2759"/>